<evidence type="ECO:0000313" key="3">
    <source>
        <dbReference type="Proteomes" id="UP000294562"/>
    </source>
</evidence>
<evidence type="ECO:0000313" key="2">
    <source>
        <dbReference type="EMBL" id="TDL88039.1"/>
    </source>
</evidence>
<protein>
    <recommendedName>
        <fullName evidence="4">Bacteriophage CI repressor</fullName>
    </recommendedName>
</protein>
<feature type="region of interest" description="Disordered" evidence="1">
    <location>
        <begin position="150"/>
        <end position="180"/>
    </location>
</feature>
<sequence>MDMDADQIVDALKGHFNVDSDIELARALKIDKRTVSAWRSRKRVPQRFIGMLTGQSSHPHAVGPVYWHNQEKAAFCLALFRYARAYTSEFNEKGFNEALKVLDHANDDFWALMRRAQSDIGKLEGGNSTSAALSMLIHDDIENSAAINEQSHRIMRENRPSITWSDGTTTDAKGRPLSSS</sequence>
<dbReference type="EMBL" id="SMZO01000018">
    <property type="protein sequence ID" value="TDL88039.1"/>
    <property type="molecule type" value="Genomic_DNA"/>
</dbReference>
<dbReference type="Gene3D" id="1.10.260.40">
    <property type="entry name" value="lambda repressor-like DNA-binding domains"/>
    <property type="match status" value="1"/>
</dbReference>
<keyword evidence="3" id="KW-1185">Reference proteome</keyword>
<organism evidence="2 3">
    <name type="scientific">Meridianimarinicoccus aquatilis</name>
    <dbReference type="NCBI Taxonomy" id="2552766"/>
    <lineage>
        <taxon>Bacteria</taxon>
        <taxon>Pseudomonadati</taxon>
        <taxon>Pseudomonadota</taxon>
        <taxon>Alphaproteobacteria</taxon>
        <taxon>Rhodobacterales</taxon>
        <taxon>Paracoccaceae</taxon>
        <taxon>Meridianimarinicoccus</taxon>
    </lineage>
</organism>
<dbReference type="GO" id="GO:0003677">
    <property type="term" value="F:DNA binding"/>
    <property type="evidence" value="ECO:0007669"/>
    <property type="project" value="InterPro"/>
</dbReference>
<accession>A0A4V6PPF0</accession>
<dbReference type="Proteomes" id="UP000294562">
    <property type="component" value="Unassembled WGS sequence"/>
</dbReference>
<dbReference type="OrthoDB" id="7869445at2"/>
<feature type="compositionally biased region" description="Polar residues" evidence="1">
    <location>
        <begin position="160"/>
        <end position="180"/>
    </location>
</feature>
<dbReference type="InterPro" id="IPR010982">
    <property type="entry name" value="Lambda_DNA-bd_dom_sf"/>
</dbReference>
<dbReference type="AlphaFoldDB" id="A0A4V6PPF0"/>
<dbReference type="RefSeq" id="WP_133342741.1">
    <property type="nucleotide sequence ID" value="NZ_SMZO01000018.1"/>
</dbReference>
<reference evidence="2 3" key="1">
    <citation type="submission" date="2019-03" db="EMBL/GenBank/DDBJ databases">
        <title>Rhodobacteraceae bacterium SM1902, a new member of the family Rhodobacteraceae isolated from Yantai.</title>
        <authorList>
            <person name="Sun Y."/>
        </authorList>
    </citation>
    <scope>NUCLEOTIDE SEQUENCE [LARGE SCALE GENOMIC DNA]</scope>
    <source>
        <strain evidence="2 3">SM1902</strain>
    </source>
</reference>
<comment type="caution">
    <text evidence="2">The sequence shown here is derived from an EMBL/GenBank/DDBJ whole genome shotgun (WGS) entry which is preliminary data.</text>
</comment>
<evidence type="ECO:0008006" key="4">
    <source>
        <dbReference type="Google" id="ProtNLM"/>
    </source>
</evidence>
<proteinExistence type="predicted"/>
<name>A0A4V6PPF0_9RHOB</name>
<evidence type="ECO:0000256" key="1">
    <source>
        <dbReference type="SAM" id="MobiDB-lite"/>
    </source>
</evidence>
<feature type="compositionally biased region" description="Basic and acidic residues" evidence="1">
    <location>
        <begin position="150"/>
        <end position="159"/>
    </location>
</feature>
<gene>
    <name evidence="2" type="ORF">E2L05_09855</name>
</gene>